<comment type="subunit">
    <text evidence="3">Homotrimer.</text>
</comment>
<feature type="region of interest" description="Disordered" evidence="6">
    <location>
        <begin position="1"/>
        <end position="33"/>
    </location>
</feature>
<dbReference type="AlphaFoldDB" id="K3ZVW1"/>
<dbReference type="InterPro" id="IPR000887">
    <property type="entry name" value="Aldlse_KDPG_KHG"/>
</dbReference>
<evidence type="ECO:0000256" key="5">
    <source>
        <dbReference type="ARBA" id="ARBA00023277"/>
    </source>
</evidence>
<dbReference type="HOGENOM" id="CLU_077795_0_0_1"/>
<reference evidence="7" key="2">
    <citation type="submission" date="2018-08" db="UniProtKB">
        <authorList>
            <consortium name="EnsemblPlants"/>
        </authorList>
    </citation>
    <scope>IDENTIFICATION</scope>
    <source>
        <strain evidence="7">Yugu1</strain>
    </source>
</reference>
<dbReference type="InParanoid" id="K3ZVW1"/>
<dbReference type="Pfam" id="PF01081">
    <property type="entry name" value="Aldolase"/>
    <property type="match status" value="1"/>
</dbReference>
<evidence type="ECO:0000256" key="1">
    <source>
        <dbReference type="ARBA" id="ARBA00004761"/>
    </source>
</evidence>
<name>K3ZVW1_SETIT</name>
<dbReference type="PANTHER" id="PTHR30246">
    <property type="entry name" value="2-KETO-3-DEOXY-6-PHOSPHOGLUCONATE ALDOLASE"/>
    <property type="match status" value="1"/>
</dbReference>
<sequence>MRVAATQLPLPTASPPRRRRRAQHMPTAAAPRPPPRALAAILRSRVIACLRAEDPLWSGDREGSWLAVTSDPLRGSLPLQWRDGVAGGACGRARRRHSGELLDAVCRLEVVMSTPGVLEVIEDLCRSYPSLTFGVGTVLNAADARKAIGAGAQFLMSPGTVMEVLHDLEESKVLYIPGVLTPTEVLSACSAGAKVVKVYPVSVMGGEVYMSALKKPFPLVPMVASQGIQIGSIKGYVEAGASAVVLSDAIFDKELMRKGKFSEISELASQATFEALQSTK</sequence>
<evidence type="ECO:0000256" key="2">
    <source>
        <dbReference type="ARBA" id="ARBA00006906"/>
    </source>
</evidence>
<comment type="pathway">
    <text evidence="1">Carbohydrate acid metabolism.</text>
</comment>
<dbReference type="eggNOG" id="ENOG502QVAJ">
    <property type="taxonomic scope" value="Eukaryota"/>
</dbReference>
<evidence type="ECO:0000256" key="3">
    <source>
        <dbReference type="ARBA" id="ARBA00011233"/>
    </source>
</evidence>
<keyword evidence="4" id="KW-0456">Lyase</keyword>
<keyword evidence="5" id="KW-0119">Carbohydrate metabolism</keyword>
<dbReference type="SUPFAM" id="SSF51569">
    <property type="entry name" value="Aldolase"/>
    <property type="match status" value="1"/>
</dbReference>
<dbReference type="EnsemblPlants" id="KQL23006">
    <property type="protein sequence ID" value="KQL23006"/>
    <property type="gene ID" value="SETIT_030742mg"/>
</dbReference>
<proteinExistence type="inferred from homology"/>
<dbReference type="GO" id="GO:0016832">
    <property type="term" value="F:aldehyde-lyase activity"/>
    <property type="evidence" value="ECO:0000318"/>
    <property type="project" value="GO_Central"/>
</dbReference>
<dbReference type="Proteomes" id="UP000004995">
    <property type="component" value="Unassembled WGS sequence"/>
</dbReference>
<comment type="similarity">
    <text evidence="2">Belongs to the KHG/KDPG aldolase family.</text>
</comment>
<dbReference type="PANTHER" id="PTHR30246:SF1">
    <property type="entry name" value="2-DEHYDRO-3-DEOXY-6-PHOSPHOGALACTONATE ALDOLASE-RELATED"/>
    <property type="match status" value="1"/>
</dbReference>
<organism evidence="7 8">
    <name type="scientific">Setaria italica</name>
    <name type="common">Foxtail millet</name>
    <name type="synonym">Panicum italicum</name>
    <dbReference type="NCBI Taxonomy" id="4555"/>
    <lineage>
        <taxon>Eukaryota</taxon>
        <taxon>Viridiplantae</taxon>
        <taxon>Streptophyta</taxon>
        <taxon>Embryophyta</taxon>
        <taxon>Tracheophyta</taxon>
        <taxon>Spermatophyta</taxon>
        <taxon>Magnoliopsida</taxon>
        <taxon>Liliopsida</taxon>
        <taxon>Poales</taxon>
        <taxon>Poaceae</taxon>
        <taxon>PACMAD clade</taxon>
        <taxon>Panicoideae</taxon>
        <taxon>Panicodae</taxon>
        <taxon>Paniceae</taxon>
        <taxon>Cenchrinae</taxon>
        <taxon>Setaria</taxon>
    </lineage>
</organism>
<dbReference type="Gene3D" id="3.20.20.70">
    <property type="entry name" value="Aldolase class I"/>
    <property type="match status" value="1"/>
</dbReference>
<protein>
    <recommendedName>
        <fullName evidence="9">KHG/KDPG aldolase</fullName>
    </recommendedName>
</protein>
<evidence type="ECO:0000313" key="7">
    <source>
        <dbReference type="EnsemblPlants" id="KQL23006"/>
    </source>
</evidence>
<accession>K3ZVW1</accession>
<keyword evidence="8" id="KW-1185">Reference proteome</keyword>
<evidence type="ECO:0000313" key="8">
    <source>
        <dbReference type="Proteomes" id="UP000004995"/>
    </source>
</evidence>
<reference evidence="8" key="1">
    <citation type="journal article" date="2012" name="Nat. Biotechnol.">
        <title>Reference genome sequence of the model plant Setaria.</title>
        <authorList>
            <person name="Bennetzen J.L."/>
            <person name="Schmutz J."/>
            <person name="Wang H."/>
            <person name="Percifield R."/>
            <person name="Hawkins J."/>
            <person name="Pontaroli A.C."/>
            <person name="Estep M."/>
            <person name="Feng L."/>
            <person name="Vaughn J.N."/>
            <person name="Grimwood J."/>
            <person name="Jenkins J."/>
            <person name="Barry K."/>
            <person name="Lindquist E."/>
            <person name="Hellsten U."/>
            <person name="Deshpande S."/>
            <person name="Wang X."/>
            <person name="Wu X."/>
            <person name="Mitros T."/>
            <person name="Triplett J."/>
            <person name="Yang X."/>
            <person name="Ye C.Y."/>
            <person name="Mauro-Herrera M."/>
            <person name="Wang L."/>
            <person name="Li P."/>
            <person name="Sharma M."/>
            <person name="Sharma R."/>
            <person name="Ronald P.C."/>
            <person name="Panaud O."/>
            <person name="Kellogg E.A."/>
            <person name="Brutnell T.P."/>
            <person name="Doust A.N."/>
            <person name="Tuskan G.A."/>
            <person name="Rokhsar D."/>
            <person name="Devos K.M."/>
        </authorList>
    </citation>
    <scope>NUCLEOTIDE SEQUENCE [LARGE SCALE GENOMIC DNA]</scope>
    <source>
        <strain evidence="8">cv. Yugu1</strain>
    </source>
</reference>
<evidence type="ECO:0000256" key="6">
    <source>
        <dbReference type="SAM" id="MobiDB-lite"/>
    </source>
</evidence>
<dbReference type="EMBL" id="AGNK02000753">
    <property type="status" value="NOT_ANNOTATED_CDS"/>
    <property type="molecule type" value="Genomic_DNA"/>
</dbReference>
<dbReference type="CDD" id="cd00452">
    <property type="entry name" value="KDPG_aldolase"/>
    <property type="match status" value="1"/>
</dbReference>
<evidence type="ECO:0008006" key="9">
    <source>
        <dbReference type="Google" id="ProtNLM"/>
    </source>
</evidence>
<dbReference type="InterPro" id="IPR013785">
    <property type="entry name" value="Aldolase_TIM"/>
</dbReference>
<evidence type="ECO:0000256" key="4">
    <source>
        <dbReference type="ARBA" id="ARBA00023239"/>
    </source>
</evidence>
<dbReference type="Gramene" id="KQL23006">
    <property type="protein sequence ID" value="KQL23006"/>
    <property type="gene ID" value="SETIT_030742mg"/>
</dbReference>